<keyword evidence="2" id="KW-0548">Nucleotidyltransferase</keyword>
<reference evidence="2 3" key="1">
    <citation type="submission" date="2023-10" db="EMBL/GenBank/DDBJ databases">
        <title>Marine bacteria isolated from horseshoe crab.</title>
        <authorList>
            <person name="Cheng T.H."/>
        </authorList>
    </citation>
    <scope>NUCLEOTIDE SEQUENCE [LARGE SCALE GENOMIC DNA]</scope>
    <source>
        <strain evidence="2 3">HSC6</strain>
    </source>
</reference>
<keyword evidence="2" id="KW-0695">RNA-directed DNA polymerase</keyword>
<keyword evidence="3" id="KW-1185">Reference proteome</keyword>
<dbReference type="InterPro" id="IPR000477">
    <property type="entry name" value="RT_dom"/>
</dbReference>
<comment type="caution">
    <text evidence="2">The sequence shown here is derived from an EMBL/GenBank/DDBJ whole genome shotgun (WGS) entry which is preliminary data.</text>
</comment>
<organism evidence="2 3">
    <name type="scientific">Photobacterium rosenbergii</name>
    <dbReference type="NCBI Taxonomy" id="294936"/>
    <lineage>
        <taxon>Bacteria</taxon>
        <taxon>Pseudomonadati</taxon>
        <taxon>Pseudomonadota</taxon>
        <taxon>Gammaproteobacteria</taxon>
        <taxon>Vibrionales</taxon>
        <taxon>Vibrionaceae</taxon>
        <taxon>Photobacterium</taxon>
    </lineage>
</organism>
<gene>
    <name evidence="2" type="primary">drt3a</name>
    <name evidence="2" type="ORF">R2X38_18800</name>
</gene>
<dbReference type="GO" id="GO:0003964">
    <property type="term" value="F:RNA-directed DNA polymerase activity"/>
    <property type="evidence" value="ECO:0007669"/>
    <property type="project" value="UniProtKB-KW"/>
</dbReference>
<keyword evidence="2" id="KW-0808">Transferase</keyword>
<protein>
    <submittedName>
        <fullName evidence="2">Antiviral reverse transcriptase Drt3a</fullName>
    </submittedName>
</protein>
<name>A0ABU3ZLS6_9GAMM</name>
<dbReference type="PROSITE" id="PS50878">
    <property type="entry name" value="RT_POL"/>
    <property type="match status" value="1"/>
</dbReference>
<dbReference type="EMBL" id="JAWJZI010000009">
    <property type="protein sequence ID" value="MDV5171049.1"/>
    <property type="molecule type" value="Genomic_DNA"/>
</dbReference>
<evidence type="ECO:0000259" key="1">
    <source>
        <dbReference type="PROSITE" id="PS50878"/>
    </source>
</evidence>
<dbReference type="Pfam" id="PF00078">
    <property type="entry name" value="RVT_1"/>
    <property type="match status" value="1"/>
</dbReference>
<evidence type="ECO:0000313" key="3">
    <source>
        <dbReference type="Proteomes" id="UP001186452"/>
    </source>
</evidence>
<dbReference type="RefSeq" id="WP_317523871.1">
    <property type="nucleotide sequence ID" value="NZ_JAWJZI010000009.1"/>
</dbReference>
<proteinExistence type="predicted"/>
<sequence length="416" mass="48736">MLNQSFDEESLLKLTRKKEIIKFSLGREKKDYKESLKNISDEISGPGFYFSELSYFEKDNKKVFFTNNACEYYAIKKITDNLKRLYRIKFSSRDDISEQALRIFEDTSSYRVFRIDIKSFFESVDILKLKNKLELDSLLSYEGKKLLDKLISSFPEGFSGLPRGLSISSVLSELFMEDIDNKIKSMSEVYYYARYVDDIIIITHDDYMSFEKDIVPIFKYHKLSVNEKTQELKISSCNKDNKGEPGKLSLLGYDYTLYHNCDDLGKRAVKVEISKNKINKIKTRVIKSIFNYDKVNPKSLRDEVFIKRIAFLSGNYELYSDIKNKKTYHDDMGTLKGGIYYGNRLVNNSLHLKELNVFLRNSLFCDRNSSFGNAVKKIPMNVRRQAVSNCFMTGFEQRIFHEFSEEEFNLISSCWN</sequence>
<evidence type="ECO:0000313" key="2">
    <source>
        <dbReference type="EMBL" id="MDV5171049.1"/>
    </source>
</evidence>
<dbReference type="Proteomes" id="UP001186452">
    <property type="component" value="Unassembled WGS sequence"/>
</dbReference>
<feature type="domain" description="Reverse transcriptase" evidence="1">
    <location>
        <begin position="37"/>
        <end position="255"/>
    </location>
</feature>
<accession>A0ABU3ZLS6</accession>
<dbReference type="NCBIfam" id="NF041747">
    <property type="entry name" value="Drt3a"/>
    <property type="match status" value="1"/>
</dbReference>